<dbReference type="InterPro" id="IPR015413">
    <property type="entry name" value="Methionyl/Leucyl_tRNA_Synth"/>
</dbReference>
<dbReference type="Pfam" id="PF09334">
    <property type="entry name" value="tRNA-synt_1g"/>
    <property type="match status" value="1"/>
</dbReference>
<comment type="caution">
    <text evidence="12">The sequence shown here is derived from an EMBL/GenBank/DDBJ whole genome shotgun (WGS) entry which is preliminary data.</text>
</comment>
<evidence type="ECO:0000256" key="6">
    <source>
        <dbReference type="ARBA" id="ARBA00022840"/>
    </source>
</evidence>
<keyword evidence="8 9" id="KW-0030">Aminoacyl-tRNA synthetase</keyword>
<dbReference type="InterPro" id="IPR014729">
    <property type="entry name" value="Rossmann-like_a/b/a_fold"/>
</dbReference>
<dbReference type="InterPro" id="IPR014758">
    <property type="entry name" value="Met-tRNA_synth"/>
</dbReference>
<keyword evidence="4 9" id="KW-0436">Ligase</keyword>
<keyword evidence="3 9" id="KW-0963">Cytoplasm</keyword>
<evidence type="ECO:0000256" key="2">
    <source>
        <dbReference type="ARBA" id="ARBA00004496"/>
    </source>
</evidence>
<evidence type="ECO:0000256" key="5">
    <source>
        <dbReference type="ARBA" id="ARBA00022741"/>
    </source>
</evidence>
<keyword evidence="5 9" id="KW-0547">Nucleotide-binding</keyword>
<dbReference type="NCBIfam" id="TIGR00398">
    <property type="entry name" value="metG"/>
    <property type="match status" value="1"/>
</dbReference>
<keyword evidence="7 9" id="KW-0648">Protein biosynthesis</keyword>
<dbReference type="InterPro" id="IPR033911">
    <property type="entry name" value="MetRS_core"/>
</dbReference>
<dbReference type="RefSeq" id="WP_381512093.1">
    <property type="nucleotide sequence ID" value="NZ_JBHUEL010000004.1"/>
</dbReference>
<feature type="domain" description="Methionyl/Leucyl tRNA synthetase" evidence="10">
    <location>
        <begin position="6"/>
        <end position="363"/>
    </location>
</feature>
<sequence length="519" mass="58096">MSEPFYITTAIAYPNGRPHIGHAYEAIATDAIARFQRLMGRDVRMVTGTDEHGLKMAQTARAAGRETLEFADEMSSYFRQMCAGLDISNDVFMRTSDAKHHEASIALWKAMEAKGDLYLDRYEGWYSVRDEAFYGEEELTEGEGGVKLSPQGTPVEWTVEESWFFRLSKYQDALLKLYSENPDFIRPESRKNEVLRFVEGGLKDLSVSRTSFDWGVPVPGSPGHVMYVWVDALTTYLSGLGFPDQNSDFARFWPANVHIIGKDIVRFHAVYWPAFLMSADLPLPQQVFGHGFLLNRGEKMSKSLGNVVDPMELAERFGVDALRYFLMREVSFGQDGTYSAEAIVSRVNADLANSFGNLAQRTLSFISKNLEGRLPQSDVKAAEDEELLALVDDACRNDVTREFAAFAFSQGLDSWMRAVFACNQYIDAQAPWALRKTDPARMEAVLETLLRAMRSLAIAVQPVIPTSASKLLDQLGIEAHGRDYAALNDQDYYARLASSGVTIAPPTPIFPRLELTAED</sequence>
<evidence type="ECO:0000256" key="7">
    <source>
        <dbReference type="ARBA" id="ARBA00022917"/>
    </source>
</evidence>
<keyword evidence="6 9" id="KW-0067">ATP-binding</keyword>
<protein>
    <recommendedName>
        <fullName evidence="9">Methionine--tRNA ligase</fullName>
        <ecNumber evidence="9">6.1.1.10</ecNumber>
    </recommendedName>
    <alternativeName>
        <fullName evidence="9">Methionyl-tRNA synthetase</fullName>
        <shortName evidence="9">MetRS</shortName>
    </alternativeName>
</protein>
<dbReference type="InterPro" id="IPR009080">
    <property type="entry name" value="tRNAsynth_Ia_anticodon-bd"/>
</dbReference>
<evidence type="ECO:0000256" key="4">
    <source>
        <dbReference type="ARBA" id="ARBA00022598"/>
    </source>
</evidence>
<dbReference type="Pfam" id="PF19303">
    <property type="entry name" value="Anticodon_3"/>
    <property type="match status" value="1"/>
</dbReference>
<dbReference type="EMBL" id="JBHUEL010000004">
    <property type="protein sequence ID" value="MFD1766230.1"/>
    <property type="molecule type" value="Genomic_DNA"/>
</dbReference>
<reference evidence="13" key="1">
    <citation type="journal article" date="2019" name="Int. J. Syst. Evol. Microbiol.">
        <title>The Global Catalogue of Microorganisms (GCM) 10K type strain sequencing project: providing services to taxonomists for standard genome sequencing and annotation.</title>
        <authorList>
            <consortium name="The Broad Institute Genomics Platform"/>
            <consortium name="The Broad Institute Genome Sequencing Center for Infectious Disease"/>
            <person name="Wu L."/>
            <person name="Ma J."/>
        </authorList>
    </citation>
    <scope>NUCLEOTIDE SEQUENCE [LARGE SCALE GENOMIC DNA]</scope>
    <source>
        <strain evidence="13">CGMCC 1.12449</strain>
    </source>
</reference>
<dbReference type="Gene3D" id="3.40.50.620">
    <property type="entry name" value="HUPs"/>
    <property type="match status" value="1"/>
</dbReference>
<feature type="domain" description="Methionyl-tRNA synthetase anticodon-binding" evidence="11">
    <location>
        <begin position="380"/>
        <end position="512"/>
    </location>
</feature>
<dbReference type="GO" id="GO:0004825">
    <property type="term" value="F:methionine-tRNA ligase activity"/>
    <property type="evidence" value="ECO:0007669"/>
    <property type="project" value="UniProtKB-EC"/>
</dbReference>
<dbReference type="Proteomes" id="UP001597215">
    <property type="component" value="Unassembled WGS sequence"/>
</dbReference>
<dbReference type="Gene3D" id="1.10.730.10">
    <property type="entry name" value="Isoleucyl-tRNA Synthetase, Domain 1"/>
    <property type="match status" value="1"/>
</dbReference>
<name>A0ABW4MBT0_9SPHN</name>
<dbReference type="Gene3D" id="2.170.220.10">
    <property type="match status" value="1"/>
</dbReference>
<dbReference type="EC" id="6.1.1.10" evidence="9"/>
<dbReference type="PRINTS" id="PR01041">
    <property type="entry name" value="TRNASYNTHMET"/>
</dbReference>
<comment type="subunit">
    <text evidence="9">Monomer.</text>
</comment>
<dbReference type="InterPro" id="IPR023457">
    <property type="entry name" value="Met-tRNA_synth_2"/>
</dbReference>
<dbReference type="NCBIfam" id="NF008900">
    <property type="entry name" value="PRK12267.1"/>
    <property type="match status" value="1"/>
</dbReference>
<comment type="subcellular location">
    <subcellularLocation>
        <location evidence="2 9">Cytoplasm</location>
    </subcellularLocation>
</comment>
<proteinExistence type="inferred from homology"/>
<feature type="short sequence motif" description="'HIGH' region" evidence="9">
    <location>
        <begin position="12"/>
        <end position="22"/>
    </location>
</feature>
<dbReference type="InterPro" id="IPR041872">
    <property type="entry name" value="Anticodon_Met"/>
</dbReference>
<feature type="short sequence motif" description="'KMSKS' region" evidence="9">
    <location>
        <begin position="299"/>
        <end position="303"/>
    </location>
</feature>
<dbReference type="SUPFAM" id="SSF47323">
    <property type="entry name" value="Anticodon-binding domain of a subclass of class I aminoacyl-tRNA synthetases"/>
    <property type="match status" value="1"/>
</dbReference>
<dbReference type="CDD" id="cd07957">
    <property type="entry name" value="Anticodon_Ia_Met"/>
    <property type="match status" value="1"/>
</dbReference>
<evidence type="ECO:0000256" key="8">
    <source>
        <dbReference type="ARBA" id="ARBA00023146"/>
    </source>
</evidence>
<accession>A0ABW4MBT0</accession>
<evidence type="ECO:0000313" key="13">
    <source>
        <dbReference type="Proteomes" id="UP001597215"/>
    </source>
</evidence>
<evidence type="ECO:0000313" key="12">
    <source>
        <dbReference type="EMBL" id="MFD1766230.1"/>
    </source>
</evidence>
<comment type="catalytic activity">
    <reaction evidence="9">
        <text>tRNA(Met) + L-methionine + ATP = L-methionyl-tRNA(Met) + AMP + diphosphate</text>
        <dbReference type="Rhea" id="RHEA:13481"/>
        <dbReference type="Rhea" id="RHEA-COMP:9667"/>
        <dbReference type="Rhea" id="RHEA-COMP:9698"/>
        <dbReference type="ChEBI" id="CHEBI:30616"/>
        <dbReference type="ChEBI" id="CHEBI:33019"/>
        <dbReference type="ChEBI" id="CHEBI:57844"/>
        <dbReference type="ChEBI" id="CHEBI:78442"/>
        <dbReference type="ChEBI" id="CHEBI:78530"/>
        <dbReference type="ChEBI" id="CHEBI:456215"/>
        <dbReference type="EC" id="6.1.1.10"/>
    </reaction>
</comment>
<evidence type="ECO:0000256" key="3">
    <source>
        <dbReference type="ARBA" id="ARBA00022490"/>
    </source>
</evidence>
<dbReference type="PROSITE" id="PS00178">
    <property type="entry name" value="AA_TRNA_LIGASE_I"/>
    <property type="match status" value="1"/>
</dbReference>
<dbReference type="PANTHER" id="PTHR43326:SF1">
    <property type="entry name" value="METHIONINE--TRNA LIGASE, MITOCHONDRIAL"/>
    <property type="match status" value="1"/>
</dbReference>
<dbReference type="PANTHER" id="PTHR43326">
    <property type="entry name" value="METHIONYL-TRNA SYNTHETASE"/>
    <property type="match status" value="1"/>
</dbReference>
<organism evidence="12 13">
    <name type="scientific">Sphingorhabdus buctiana</name>
    <dbReference type="NCBI Taxonomy" id="1508805"/>
    <lineage>
        <taxon>Bacteria</taxon>
        <taxon>Pseudomonadati</taxon>
        <taxon>Pseudomonadota</taxon>
        <taxon>Alphaproteobacteria</taxon>
        <taxon>Sphingomonadales</taxon>
        <taxon>Sphingomonadaceae</taxon>
        <taxon>Sphingorhabdus</taxon>
    </lineage>
</organism>
<comment type="caution">
    <text evidence="9">Lacks conserved residue(s) required for the propagation of feature annotation.</text>
</comment>
<evidence type="ECO:0000256" key="9">
    <source>
        <dbReference type="HAMAP-Rule" id="MF_01228"/>
    </source>
</evidence>
<evidence type="ECO:0000259" key="11">
    <source>
        <dbReference type="Pfam" id="PF19303"/>
    </source>
</evidence>
<comment type="similarity">
    <text evidence="9">Belongs to the class-I aminoacyl-tRNA synthetase family. MetG type 2B subfamily.</text>
</comment>
<keyword evidence="13" id="KW-1185">Reference proteome</keyword>
<evidence type="ECO:0000259" key="10">
    <source>
        <dbReference type="Pfam" id="PF09334"/>
    </source>
</evidence>
<gene>
    <name evidence="9 12" type="primary">metG</name>
    <name evidence="12" type="ORF">ACFSAG_05170</name>
</gene>
<dbReference type="InterPro" id="IPR001412">
    <property type="entry name" value="aa-tRNA-synth_I_CS"/>
</dbReference>
<comment type="function">
    <text evidence="1 9">Is required not only for elongation of protein synthesis but also for the initiation of all mRNA translation through initiator tRNA(fMet) aminoacylation.</text>
</comment>
<dbReference type="HAMAP" id="MF_01228">
    <property type="entry name" value="Met_tRNA_synth_type2"/>
    <property type="match status" value="1"/>
</dbReference>
<dbReference type="CDD" id="cd00814">
    <property type="entry name" value="MetRS_core"/>
    <property type="match status" value="1"/>
</dbReference>
<evidence type="ECO:0000256" key="1">
    <source>
        <dbReference type="ARBA" id="ARBA00003314"/>
    </source>
</evidence>
<dbReference type="SUPFAM" id="SSF52374">
    <property type="entry name" value="Nucleotidylyl transferase"/>
    <property type="match status" value="1"/>
</dbReference>